<evidence type="ECO:0000313" key="2">
    <source>
        <dbReference type="Proteomes" id="UP000324159"/>
    </source>
</evidence>
<dbReference type="InterPro" id="IPR014997">
    <property type="entry name" value="DUF1847"/>
</dbReference>
<dbReference type="AlphaFoldDB" id="A0A5D3WGP2"/>
<organism evidence="1 2">
    <name type="scientific">Geothermobacter ehrlichii</name>
    <dbReference type="NCBI Taxonomy" id="213224"/>
    <lineage>
        <taxon>Bacteria</taxon>
        <taxon>Pseudomonadati</taxon>
        <taxon>Thermodesulfobacteriota</taxon>
        <taxon>Desulfuromonadia</taxon>
        <taxon>Desulfuromonadales</taxon>
        <taxon>Geothermobacteraceae</taxon>
        <taxon>Geothermobacter</taxon>
    </lineage>
</organism>
<accession>A0A5D3WGP2</accession>
<sequence length="203" mass="22793">MIECNGCVACKCYQGHDCSKKNDFSEINIKSRTIFDEPNIIKILKTAAEIEARHYMQWNRLEELIGFCQQMEYKKVGIAMCVGLAREAKTLVKVLSQYFNVFSICCKNSGISKDDYGMPHIKQDRYEATCNPIGQALILNKNQTDINIILGLCIGHDMLFTKYSDAPVTTFAVKDRVLAHNPLAALYSGYCLKKLQASSAVSN</sequence>
<protein>
    <submittedName>
        <fullName evidence="1">Putative metal-binding protein</fullName>
    </submittedName>
</protein>
<name>A0A5D3WGP2_9BACT</name>
<keyword evidence="2" id="KW-1185">Reference proteome</keyword>
<comment type="caution">
    <text evidence="1">The sequence shown here is derived from an EMBL/GenBank/DDBJ whole genome shotgun (WGS) entry which is preliminary data.</text>
</comment>
<proteinExistence type="predicted"/>
<dbReference type="RefSeq" id="WP_148897235.1">
    <property type="nucleotide sequence ID" value="NZ_VNIB01000027.1"/>
</dbReference>
<gene>
    <name evidence="1" type="ORF">EDC39_1272</name>
</gene>
<dbReference type="Proteomes" id="UP000324159">
    <property type="component" value="Unassembled WGS sequence"/>
</dbReference>
<dbReference type="Pfam" id="PF08901">
    <property type="entry name" value="DUF1847"/>
    <property type="match status" value="1"/>
</dbReference>
<evidence type="ECO:0000313" key="1">
    <source>
        <dbReference type="EMBL" id="TYO94892.1"/>
    </source>
</evidence>
<dbReference type="OrthoDB" id="9795204at2"/>
<reference evidence="1 2" key="1">
    <citation type="submission" date="2019-07" db="EMBL/GenBank/DDBJ databases">
        <title>Genomic Encyclopedia of Type Strains, Phase IV (KMG-IV): sequencing the most valuable type-strain genomes for metagenomic binning, comparative biology and taxonomic classification.</title>
        <authorList>
            <person name="Goeker M."/>
        </authorList>
    </citation>
    <scope>NUCLEOTIDE SEQUENCE [LARGE SCALE GENOMIC DNA]</scope>
    <source>
        <strain evidence="1 2">SS015</strain>
    </source>
</reference>
<dbReference type="EMBL" id="VNIB01000027">
    <property type="protein sequence ID" value="TYO94892.1"/>
    <property type="molecule type" value="Genomic_DNA"/>
</dbReference>